<evidence type="ECO:0000313" key="12">
    <source>
        <dbReference type="EMBL" id="KAE8254070.1"/>
    </source>
</evidence>
<evidence type="ECO:0000256" key="1">
    <source>
        <dbReference type="ARBA" id="ARBA00007913"/>
    </source>
</evidence>
<dbReference type="InterPro" id="IPR045055">
    <property type="entry name" value="DNA2/NAM7-like"/>
</dbReference>
<evidence type="ECO:0000256" key="6">
    <source>
        <dbReference type="SAM" id="MobiDB-lite"/>
    </source>
</evidence>
<dbReference type="InterPro" id="IPR027417">
    <property type="entry name" value="P-loop_NTPase"/>
</dbReference>
<dbReference type="GO" id="GO:0006369">
    <property type="term" value="P:termination of RNA polymerase II transcription"/>
    <property type="evidence" value="ECO:0007669"/>
    <property type="project" value="TreeGrafter"/>
</dbReference>
<feature type="domain" description="Helicase Sen1 N-terminal" evidence="7">
    <location>
        <begin position="130"/>
        <end position="951"/>
    </location>
</feature>
<feature type="compositionally biased region" description="Low complexity" evidence="6">
    <location>
        <begin position="1"/>
        <end position="13"/>
    </location>
</feature>
<dbReference type="Gene3D" id="3.40.50.300">
    <property type="entry name" value="P-loop containing nucleotide triphosphate hydrolases"/>
    <property type="match status" value="2"/>
</dbReference>
<feature type="compositionally biased region" description="Low complexity" evidence="6">
    <location>
        <begin position="1191"/>
        <end position="1204"/>
    </location>
</feature>
<feature type="region of interest" description="Disordered" evidence="6">
    <location>
        <begin position="1"/>
        <end position="42"/>
    </location>
</feature>
<dbReference type="InterPro" id="IPR047187">
    <property type="entry name" value="SF1_C_Upf1"/>
</dbReference>
<feature type="compositionally biased region" description="Polar residues" evidence="6">
    <location>
        <begin position="1176"/>
        <end position="1186"/>
    </location>
</feature>
<evidence type="ECO:0000259" key="8">
    <source>
        <dbReference type="Pfam" id="PF13086"/>
    </source>
</evidence>
<feature type="compositionally biased region" description="Low complexity" evidence="6">
    <location>
        <begin position="22"/>
        <end position="42"/>
    </location>
</feature>
<feature type="compositionally biased region" description="Low complexity" evidence="6">
    <location>
        <begin position="1111"/>
        <end position="1120"/>
    </location>
</feature>
<reference evidence="12" key="2">
    <citation type="journal article" date="2019" name="IMA Fungus">
        <title>Genome sequencing and comparison of five Tilletia species to identify candidate genes for the detection of regulated species infecting wheat.</title>
        <authorList>
            <person name="Nguyen H.D.T."/>
            <person name="Sultana T."/>
            <person name="Kesanakurti P."/>
            <person name="Hambleton S."/>
        </authorList>
    </citation>
    <scope>NUCLEOTIDE SEQUENCE</scope>
    <source>
        <strain evidence="12">DAOMC 238032</strain>
    </source>
</reference>
<accession>A0A177UMJ7</accession>
<keyword evidence="5" id="KW-0067">ATP-binding</keyword>
<feature type="compositionally biased region" description="Polar residues" evidence="6">
    <location>
        <begin position="2224"/>
        <end position="2240"/>
    </location>
</feature>
<feature type="region of interest" description="Disordered" evidence="6">
    <location>
        <begin position="2038"/>
        <end position="2067"/>
    </location>
</feature>
<dbReference type="EMBL" id="LWDD02000971">
    <property type="protein sequence ID" value="KAE8254070.1"/>
    <property type="molecule type" value="Genomic_DNA"/>
</dbReference>
<feature type="region of interest" description="Disordered" evidence="6">
    <location>
        <begin position="2084"/>
        <end position="2245"/>
    </location>
</feature>
<evidence type="ECO:0000256" key="3">
    <source>
        <dbReference type="ARBA" id="ARBA00022801"/>
    </source>
</evidence>
<name>A0A177UMJ7_9BASI</name>
<feature type="domain" description="Helicase SEN1 beta-barrel" evidence="10">
    <location>
        <begin position="1354"/>
        <end position="1445"/>
    </location>
</feature>
<keyword evidence="3" id="KW-0378">Hydrolase</keyword>
<organism evidence="12 13">
    <name type="scientific">Tilletia caries</name>
    <name type="common">wheat bunt fungus</name>
    <dbReference type="NCBI Taxonomy" id="13290"/>
    <lineage>
        <taxon>Eukaryota</taxon>
        <taxon>Fungi</taxon>
        <taxon>Dikarya</taxon>
        <taxon>Basidiomycota</taxon>
        <taxon>Ustilaginomycotina</taxon>
        <taxon>Exobasidiomycetes</taxon>
        <taxon>Tilletiales</taxon>
        <taxon>Tilletiaceae</taxon>
        <taxon>Tilletia</taxon>
    </lineage>
</organism>
<keyword evidence="14" id="KW-1185">Reference proteome</keyword>
<dbReference type="Pfam" id="PF23576">
    <property type="entry name" value="SEN1_barrel"/>
    <property type="match status" value="1"/>
</dbReference>
<dbReference type="CDD" id="cd18042">
    <property type="entry name" value="DEXXQc_SETX"/>
    <property type="match status" value="1"/>
</dbReference>
<dbReference type="CDD" id="cd18808">
    <property type="entry name" value="SF1_C_Upf1"/>
    <property type="match status" value="1"/>
</dbReference>
<evidence type="ECO:0000313" key="14">
    <source>
        <dbReference type="Proteomes" id="UP000836402"/>
    </source>
</evidence>
<reference evidence="11" key="3">
    <citation type="submission" date="2020-10" db="EMBL/GenBank/DDBJ databases">
        <authorList>
            <person name="Sedaghatjoo S."/>
        </authorList>
    </citation>
    <scope>NUCLEOTIDE SEQUENCE</scope>
    <source>
        <strain evidence="11">AZH3</strain>
    </source>
</reference>
<evidence type="ECO:0000259" key="10">
    <source>
        <dbReference type="Pfam" id="PF23576"/>
    </source>
</evidence>
<dbReference type="InterPro" id="IPR024481">
    <property type="entry name" value="Helicase_Sen1_N"/>
</dbReference>
<evidence type="ECO:0000259" key="7">
    <source>
        <dbReference type="Pfam" id="PF12726"/>
    </source>
</evidence>
<dbReference type="GO" id="GO:0004386">
    <property type="term" value="F:helicase activity"/>
    <property type="evidence" value="ECO:0007669"/>
    <property type="project" value="UniProtKB-KW"/>
</dbReference>
<comment type="similarity">
    <text evidence="1">Belongs to the DNA2/NAM7 helicase family.</text>
</comment>
<gene>
    <name evidence="12" type="ORF">A4X03_0g5770</name>
    <name evidence="11" type="ORF">JKIAZH3_G5426</name>
</gene>
<dbReference type="GO" id="GO:0016787">
    <property type="term" value="F:hydrolase activity"/>
    <property type="evidence" value="ECO:0007669"/>
    <property type="project" value="UniProtKB-KW"/>
</dbReference>
<feature type="region of interest" description="Disordered" evidence="6">
    <location>
        <begin position="2002"/>
        <end position="2021"/>
    </location>
</feature>
<dbReference type="GO" id="GO:0005524">
    <property type="term" value="F:ATP binding"/>
    <property type="evidence" value="ECO:0007669"/>
    <property type="project" value="UniProtKB-KW"/>
</dbReference>
<reference evidence="12" key="1">
    <citation type="submission" date="2016-04" db="EMBL/GenBank/DDBJ databases">
        <authorList>
            <person name="Nguyen H.D."/>
            <person name="Kesanakurti P."/>
            <person name="Cullis J."/>
            <person name="Levesque C.A."/>
            <person name="Hambleton S."/>
        </authorList>
    </citation>
    <scope>NUCLEOTIDE SEQUENCE</scope>
    <source>
        <strain evidence="12">DAOMC 238032</strain>
    </source>
</reference>
<dbReference type="InterPro" id="IPR041679">
    <property type="entry name" value="DNA2/NAM7-like_C"/>
</dbReference>
<comment type="caution">
    <text evidence="12">The sequence shown here is derived from an EMBL/GenBank/DDBJ whole genome shotgun (WGS) entry which is preliminary data.</text>
</comment>
<dbReference type="InterPro" id="IPR041677">
    <property type="entry name" value="DNA2/NAM7_AAA_11"/>
</dbReference>
<dbReference type="GO" id="GO:0016604">
    <property type="term" value="C:nuclear body"/>
    <property type="evidence" value="ECO:0007669"/>
    <property type="project" value="TreeGrafter"/>
</dbReference>
<dbReference type="SUPFAM" id="SSF52540">
    <property type="entry name" value="P-loop containing nucleoside triphosphate hydrolases"/>
    <property type="match status" value="1"/>
</dbReference>
<feature type="domain" description="DNA2/NAM7 helicase helicase" evidence="8">
    <location>
        <begin position="1495"/>
        <end position="1762"/>
    </location>
</feature>
<evidence type="ECO:0008006" key="15">
    <source>
        <dbReference type="Google" id="ProtNLM"/>
    </source>
</evidence>
<dbReference type="InterPro" id="IPR056474">
    <property type="entry name" value="SEN1_barrel"/>
</dbReference>
<dbReference type="FunFam" id="3.40.50.300:FF:000326">
    <property type="entry name" value="P-loop containing nucleoside triphosphate hydrolase"/>
    <property type="match status" value="1"/>
</dbReference>
<feature type="region of interest" description="Disordered" evidence="6">
    <location>
        <begin position="1660"/>
        <end position="1685"/>
    </location>
</feature>
<protein>
    <recommendedName>
        <fullName evidence="15">AAA+ ATPase domain-containing protein</fullName>
    </recommendedName>
</protein>
<dbReference type="EMBL" id="CAJHJG010005459">
    <property type="protein sequence ID" value="CAD6950383.1"/>
    <property type="molecule type" value="Genomic_DNA"/>
</dbReference>
<evidence type="ECO:0000313" key="11">
    <source>
        <dbReference type="EMBL" id="CAD6950383.1"/>
    </source>
</evidence>
<evidence type="ECO:0000256" key="2">
    <source>
        <dbReference type="ARBA" id="ARBA00022741"/>
    </source>
</evidence>
<feature type="compositionally biased region" description="Basic and acidic residues" evidence="6">
    <location>
        <begin position="1037"/>
        <end position="1051"/>
    </location>
</feature>
<dbReference type="Proteomes" id="UP000836402">
    <property type="component" value="Unassembled WGS sequence"/>
</dbReference>
<dbReference type="Pfam" id="PF12726">
    <property type="entry name" value="SEN1_N"/>
    <property type="match status" value="1"/>
</dbReference>
<feature type="compositionally biased region" description="Low complexity" evidence="6">
    <location>
        <begin position="2124"/>
        <end position="2169"/>
    </location>
</feature>
<dbReference type="PANTHER" id="PTHR10887:SF495">
    <property type="entry name" value="HELICASE SENATAXIN ISOFORM X1-RELATED"/>
    <property type="match status" value="1"/>
</dbReference>
<evidence type="ECO:0000313" key="13">
    <source>
        <dbReference type="Proteomes" id="UP000077671"/>
    </source>
</evidence>
<evidence type="ECO:0000256" key="4">
    <source>
        <dbReference type="ARBA" id="ARBA00022806"/>
    </source>
</evidence>
<dbReference type="Pfam" id="PF13086">
    <property type="entry name" value="AAA_11"/>
    <property type="match status" value="1"/>
</dbReference>
<dbReference type="GO" id="GO:0001147">
    <property type="term" value="F:transcription termination site sequence-specific DNA binding"/>
    <property type="evidence" value="ECO:0007669"/>
    <property type="project" value="TreeGrafter"/>
</dbReference>
<feature type="compositionally biased region" description="Basic and acidic residues" evidence="6">
    <location>
        <begin position="1671"/>
        <end position="1685"/>
    </location>
</feature>
<sequence length="2295" mass="251229">MSSSVAGGSSIRSDGSASLSKGSESVPPASSAATVSTSSAGGSSGKLAQLAQLQQLIDTARKHQRSNAPFNGLLGLVPKIVKNDPVALRHIYCSKATWSPPDTQLQAAMVRCYAFADTPELMEWLQMQANSYFGCEDCLDCYVNARKIADQQFLSELPPDRVRQFQDHIDSWNHARLQDLLTSRGIAAGGDLDRLSPAEMYAFLHFAVVRYFAYVPGSDGASSRTEDDSMSDTQRPLYAVLQGVSETKLLPNAQRLGPAFLLLLAGQDSSLRKWASLHLESSAASFVGTNTFANPMFSTAVRKLQATLASEALLADERNLIWTAVAKILNSDKVGPLADQLSGLVLEHLQDDGTHLAPVLSCFEGILCLSGRALFSAPDDLTVFVTTMLGRVTDSSTLFRLAAVESTSEGLKRKQLFGWIVPFLSAILDNYTRPDSEVAMRDCLKNIAHWCFERCKISDVLPAAKALVLDEGLNSFLALVQGTYDYCPRNLSVSVRRLDLELVSGKITVAENEGDEIIDAQMRKYRQVIRDVLAFHAKSIVAAAQEKPKPQVDSPMVHGTNAQMERNTARQLLMSVFEVDASSVAETMHRLSEHKTFYKSQLMKAKSSEADAVFRRAEKNLPEPLAVCHELWRAGYEAMEGCEDLAVIMMDANVQLSVFAPVVLDELQKTHALPAPATDKSVANNSSRAYAAYQRYIRQLRSVIVSYDQRMRETRGELSTVMERIGFTGDEAFLKRVCTQHSNIVIALALSAQPSLRNNALTFARQAFEDIGSREECFRVLIKANPCSAIRGLNEYLDTFYRAAAKLVEASKAAAWMVRSFADIMTILCGTDGLLRSGSSFSVKDQPELAAQVSKPLAQLWKLMCLSVEAIYERTPHWSKAVARVELLAWFRDVNLFATEMLDNLNVIQAAVDTQGDEEKDPSVDLVAEFSKPVIAAFQWMRLNDSETLLSSYQFVQRALERIMEPGAIRSGRDQTASVLKLKLDGLQGKSKDGKVKSLLSKDQLSFLRLIIFGEEEAARQEQDLIGSDEEVEFVEQKVKEEPSLTSDRVRRPYASSSSSTAPAVPERQPRPYAGADQKAKTSMRQPSIFSAMRQGSGKQSSEKHKPKTGVSASSVASSSRNAYQSAGPSATKKTERIPTVAKNSAMAKLKATHKSGAPRSTTGRQAEPAAPVARSSITGTLNRSEPPSVPRRASTPTAPAAKAEPADEGDSSPEKPRQDALYALHETAEEVIKRQQHAVENLKRRRAQDRGARIQIDTTRAAEKARRDEDARKLKLSAEPNFAHLHEVILGWSAAASAETPPNFDVSTLRTMPQTFRDVQEYLAAFEPFFILDTWADFCRAKEELQLNNNPRLLVTVGSRSSINRFTEIVAQLHAPDPKLVRFADTDVMFLSAETGPAAILAKVQEVRREGQNFSITLRLNLQHDPQKLGPELLNGSKWLLQRVFSLSTTHRAYEALMKVQHFKLRDTVLSARPEMGARPRPADVVKLQRRVDVNEPQAHAIIHALNTHGFSLIQGPPGTGKTKTICGLIQESFNVGSTKSKRPKIFICAPSNAAIDEVARRAKMLELPNGSKLAIVRVGRTEKISSAVADITLDGMVDAKMAATDDRAMFKDASQLHAMNQQLKNEINELREKIKLMEGFDAVKSELQDLIKKRKEKEAQRQNTLQQLDEVKDKQKDTKRQQDADRIKFRRQILEGADVICSTLSGAGQDSFGNMEFETVIIDEAAQAVELETLIPLRFDCQRCILVGDQNQLPPTVLSNVAKKFGYAKSLFVRMFENCPERVHLLSIQYRMHPEISCLPSATFYQSRLTDGPNMDQKTAQPWHNDPLLGPFKFFSCQGRETSGRAYSLRNRDEVDIALAIYGRLRRQWGVDLDYRVGIISPYKDQVNALRSGFEYRYDQDISNRVDFNTVDGFQGQEKDIIIFSCVRSGDLGSAGQVGFLRDPRRANVALTRAKSNLFIIGNAPYLRNDPVWGYIVWHAEDRKLLHEVDVRRFETPVNNTVMPQPPVKGRGQPPQHGALQKALWSAGMLARKRFGSDPQERPYAPQSSVQAKQASDDDEEEEDIDGEVIDPYWAAEDAALAGPSTNDAGAGVEQSSDGGDSLWGDDSDKDEPMTGVKQEFGSSTSMSANSSSAKGKAAVRPTGMTAASMSSSATAPAAVKRPAPVAFDPFGSASGRPEKVARKGPGASSVASGSLKQPTTAKAGAVPAPPPGVKVRIVPSGGSTRPASKVSPVTTSPPLGLNGKVDSGGAVVGQPAAAAAAAAAPGAPPAPVLNGAIPSANALSALFVKKRK</sequence>
<dbReference type="PANTHER" id="PTHR10887">
    <property type="entry name" value="DNA2/NAM7 HELICASE FAMILY"/>
    <property type="match status" value="1"/>
</dbReference>
<dbReference type="Pfam" id="PF13087">
    <property type="entry name" value="AAA_12"/>
    <property type="match status" value="1"/>
</dbReference>
<keyword evidence="2" id="KW-0547">Nucleotide-binding</keyword>
<evidence type="ECO:0000259" key="9">
    <source>
        <dbReference type="Pfam" id="PF13087"/>
    </source>
</evidence>
<dbReference type="Proteomes" id="UP000077671">
    <property type="component" value="Unassembled WGS sequence"/>
</dbReference>
<keyword evidence="4" id="KW-0347">Helicase</keyword>
<feature type="domain" description="DNA2/NAM7 helicase-like C-terminal" evidence="9">
    <location>
        <begin position="1769"/>
        <end position="1966"/>
    </location>
</feature>
<dbReference type="GO" id="GO:0005694">
    <property type="term" value="C:chromosome"/>
    <property type="evidence" value="ECO:0007669"/>
    <property type="project" value="UniProtKB-ARBA"/>
</dbReference>
<evidence type="ECO:0000256" key="5">
    <source>
        <dbReference type="ARBA" id="ARBA00022840"/>
    </source>
</evidence>
<feature type="region of interest" description="Disordered" evidence="6">
    <location>
        <begin position="1037"/>
        <end position="1217"/>
    </location>
</feature>
<proteinExistence type="inferred from homology"/>